<dbReference type="PANTHER" id="PTHR48109">
    <property type="entry name" value="DIHYDROOROTATE DEHYDROGENASE (QUINONE), MITOCHONDRIAL-RELATED"/>
    <property type="match status" value="1"/>
</dbReference>
<name>A0A316VK90_9BASI</name>
<dbReference type="Pfam" id="PF01180">
    <property type="entry name" value="DHO_dh"/>
    <property type="match status" value="1"/>
</dbReference>
<evidence type="ECO:0000256" key="10">
    <source>
        <dbReference type="ARBA" id="ARBA00048639"/>
    </source>
</evidence>
<comment type="subcellular location">
    <subcellularLocation>
        <location evidence="1">Membrane</location>
    </subcellularLocation>
    <subcellularLocation>
        <location evidence="11">Mitochondrion inner membrane</location>
        <topology evidence="11">Single-pass membrane protein</topology>
    </subcellularLocation>
</comment>
<evidence type="ECO:0000256" key="6">
    <source>
        <dbReference type="ARBA" id="ARBA00022630"/>
    </source>
</evidence>
<comment type="cofactor">
    <cofactor evidence="11">
        <name>FMN</name>
        <dbReference type="ChEBI" id="CHEBI:58210"/>
    </cofactor>
    <text evidence="11">Binds 1 FMN per subunit.</text>
</comment>
<dbReference type="CDD" id="cd04738">
    <property type="entry name" value="DHOD_2_like"/>
    <property type="match status" value="1"/>
</dbReference>
<feature type="compositionally biased region" description="Low complexity" evidence="12">
    <location>
        <begin position="614"/>
        <end position="626"/>
    </location>
</feature>
<sequence>MASTPLRSHVTPIASRTLFTRSKPRPVRTTIKWALLAFGLTFGVAYHLDSRSAIHRWIAIPILQTVTDAETAQKLAVKLLSLGIMPRDLGTDDEVLATSVAGLSLKNPIGLAAGFDKQAEAIDGLLNLGFGIVEVGSVTPEPQPGNDLPRYFRLTADHGAINRFGFNSEGHEVILHRLRDRIQRWILSGSSLAKSRIPLPDDQSRDHALLETASIDTILATDQVPKSLRPGQLLAVNLGKNKTSAPDSVDDYVKGVNVLGPYADLLVVNISSPNTPGLRGLQRKSVLSDLMSQVVEARDKLPLRRQNKVPLLVKIAPDLDENELKDIADAAVSSGVEGLIVSNTTIQRPSSLLSPSEITSETGGLSGAPLKPLSLKALQTVRKRVGDKVSIIGCGGIFSGQDALDFAKAGADAIELYTSFGYEGVGHPRRVKDELTALLKAQNTTWKAVIGTGIEKENFTTTLPSNEKDFAKVGNLSDRLGESAASIKGEIEGWRKTLGMAVADAKESIKEAQPMRFRPDPSDKEYTSLLDKVHEALGVPDSPSSDKNAAELDVSQMTQNDVQRIRLGIALQDPSVAPSVALEGAGDQATVGSGQTPTFGRIGQKLTPVDPRGASTASSSSSQASSDGRVGMGGKSDFNSVDSRRVV</sequence>
<dbReference type="EMBL" id="KZ819602">
    <property type="protein sequence ID" value="PWN38002.1"/>
    <property type="molecule type" value="Genomic_DNA"/>
</dbReference>
<dbReference type="AlphaFoldDB" id="A0A316VK90"/>
<gene>
    <name evidence="14" type="ORF">FA14DRAFT_117058</name>
</gene>
<dbReference type="InterPro" id="IPR050074">
    <property type="entry name" value="DHO_dehydrogenase"/>
</dbReference>
<feature type="region of interest" description="Disordered" evidence="12">
    <location>
        <begin position="587"/>
        <end position="647"/>
    </location>
</feature>
<dbReference type="GeneID" id="37017989"/>
<comment type="catalytic activity">
    <reaction evidence="10 11">
        <text>(S)-dihydroorotate + a quinone = orotate + a quinol</text>
        <dbReference type="Rhea" id="RHEA:30187"/>
        <dbReference type="ChEBI" id="CHEBI:24646"/>
        <dbReference type="ChEBI" id="CHEBI:30839"/>
        <dbReference type="ChEBI" id="CHEBI:30864"/>
        <dbReference type="ChEBI" id="CHEBI:132124"/>
        <dbReference type="EC" id="1.3.5.2"/>
    </reaction>
</comment>
<dbReference type="UniPathway" id="UPA00070">
    <property type="reaction ID" value="UER00946"/>
</dbReference>
<evidence type="ECO:0000256" key="9">
    <source>
        <dbReference type="ARBA" id="ARBA00023136"/>
    </source>
</evidence>
<keyword evidence="11" id="KW-0999">Mitochondrion inner membrane</keyword>
<dbReference type="FunCoup" id="A0A316VK90">
    <property type="interactions" value="368"/>
</dbReference>
<dbReference type="OrthoDB" id="14784at2759"/>
<evidence type="ECO:0000259" key="13">
    <source>
        <dbReference type="Pfam" id="PF01180"/>
    </source>
</evidence>
<dbReference type="NCBIfam" id="TIGR01036">
    <property type="entry name" value="pyrD_sub2"/>
    <property type="match status" value="1"/>
</dbReference>
<dbReference type="Proteomes" id="UP000245771">
    <property type="component" value="Unassembled WGS sequence"/>
</dbReference>
<feature type="domain" description="Dihydroorotate dehydrogenase catalytic" evidence="13">
    <location>
        <begin position="96"/>
        <end position="439"/>
    </location>
</feature>
<dbReference type="STRING" id="1280837.A0A316VK90"/>
<evidence type="ECO:0000313" key="15">
    <source>
        <dbReference type="Proteomes" id="UP000245771"/>
    </source>
</evidence>
<dbReference type="InterPro" id="IPR005720">
    <property type="entry name" value="Dihydroorotate_DH_cat"/>
</dbReference>
<keyword evidence="15" id="KW-1185">Reference proteome</keyword>
<dbReference type="GO" id="GO:0106430">
    <property type="term" value="F:dihydroorotate dehydrogenase (quinone) activity"/>
    <property type="evidence" value="ECO:0007669"/>
    <property type="project" value="UniProtKB-EC"/>
</dbReference>
<dbReference type="InParanoid" id="A0A316VK90"/>
<keyword evidence="8 11" id="KW-0560">Oxidoreductase</keyword>
<accession>A0A316VK90</accession>
<dbReference type="InterPro" id="IPR013785">
    <property type="entry name" value="Aldolase_TIM"/>
</dbReference>
<dbReference type="GO" id="GO:0005743">
    <property type="term" value="C:mitochondrial inner membrane"/>
    <property type="evidence" value="ECO:0007669"/>
    <property type="project" value="UniProtKB-SubCell"/>
</dbReference>
<evidence type="ECO:0000256" key="11">
    <source>
        <dbReference type="RuleBase" id="RU361255"/>
    </source>
</evidence>
<dbReference type="EC" id="1.3.5.2" evidence="4 11"/>
<dbReference type="GO" id="GO:0044205">
    <property type="term" value="P:'de novo' UMP biosynthetic process"/>
    <property type="evidence" value="ECO:0007669"/>
    <property type="project" value="UniProtKB-UniPathway"/>
</dbReference>
<evidence type="ECO:0000256" key="3">
    <source>
        <dbReference type="ARBA" id="ARBA00005359"/>
    </source>
</evidence>
<dbReference type="RefSeq" id="XP_025358304.1">
    <property type="nucleotide sequence ID" value="XM_025496208.1"/>
</dbReference>
<comment type="pathway">
    <text evidence="2 11">Pyrimidine metabolism; UMP biosynthesis via de novo pathway; orotate from (S)-dihydroorotate (quinone route): step 1/1.</text>
</comment>
<dbReference type="PROSITE" id="PS00912">
    <property type="entry name" value="DHODEHASE_2"/>
    <property type="match status" value="1"/>
</dbReference>
<dbReference type="Gene3D" id="3.20.20.70">
    <property type="entry name" value="Aldolase class I"/>
    <property type="match status" value="1"/>
</dbReference>
<evidence type="ECO:0000256" key="2">
    <source>
        <dbReference type="ARBA" id="ARBA00005161"/>
    </source>
</evidence>
<dbReference type="InterPro" id="IPR001295">
    <property type="entry name" value="Dihydroorotate_DH_CS"/>
</dbReference>
<evidence type="ECO:0000256" key="1">
    <source>
        <dbReference type="ARBA" id="ARBA00004370"/>
    </source>
</evidence>
<reference evidence="14 15" key="1">
    <citation type="journal article" date="2018" name="Mol. Biol. Evol.">
        <title>Broad Genomic Sampling Reveals a Smut Pathogenic Ancestry of the Fungal Clade Ustilaginomycotina.</title>
        <authorList>
            <person name="Kijpornyongpan T."/>
            <person name="Mondo S.J."/>
            <person name="Barry K."/>
            <person name="Sandor L."/>
            <person name="Lee J."/>
            <person name="Lipzen A."/>
            <person name="Pangilinan J."/>
            <person name="LaButti K."/>
            <person name="Hainaut M."/>
            <person name="Henrissat B."/>
            <person name="Grigoriev I.V."/>
            <person name="Spatafora J.W."/>
            <person name="Aime M.C."/>
        </authorList>
    </citation>
    <scope>NUCLEOTIDE SEQUENCE [LARGE SCALE GENOMIC DNA]</scope>
    <source>
        <strain evidence="14 15">MCA 3882</strain>
    </source>
</reference>
<dbReference type="InterPro" id="IPR005719">
    <property type="entry name" value="Dihydroorotate_DH_2"/>
</dbReference>
<keyword evidence="6 11" id="KW-0285">Flavoprotein</keyword>
<evidence type="ECO:0000256" key="4">
    <source>
        <dbReference type="ARBA" id="ARBA00012791"/>
    </source>
</evidence>
<evidence type="ECO:0000256" key="12">
    <source>
        <dbReference type="SAM" id="MobiDB-lite"/>
    </source>
</evidence>
<evidence type="ECO:0000256" key="7">
    <source>
        <dbReference type="ARBA" id="ARBA00022643"/>
    </source>
</evidence>
<dbReference type="GO" id="GO:0006207">
    <property type="term" value="P:'de novo' pyrimidine nucleobase biosynthetic process"/>
    <property type="evidence" value="ECO:0007669"/>
    <property type="project" value="InterPro"/>
</dbReference>
<organism evidence="14 15">
    <name type="scientific">Meira miltonrushii</name>
    <dbReference type="NCBI Taxonomy" id="1280837"/>
    <lineage>
        <taxon>Eukaryota</taxon>
        <taxon>Fungi</taxon>
        <taxon>Dikarya</taxon>
        <taxon>Basidiomycota</taxon>
        <taxon>Ustilaginomycotina</taxon>
        <taxon>Exobasidiomycetes</taxon>
        <taxon>Exobasidiales</taxon>
        <taxon>Brachybasidiaceae</taxon>
        <taxon>Meira</taxon>
    </lineage>
</organism>
<evidence type="ECO:0000256" key="5">
    <source>
        <dbReference type="ARBA" id="ARBA00017599"/>
    </source>
</evidence>
<comment type="similarity">
    <text evidence="3 11">Belongs to the dihydroorotate dehydrogenase family. Type 2 subfamily.</text>
</comment>
<keyword evidence="11" id="KW-0496">Mitochondrion</keyword>
<evidence type="ECO:0000256" key="8">
    <source>
        <dbReference type="ARBA" id="ARBA00023002"/>
    </source>
</evidence>
<dbReference type="PROSITE" id="PS00911">
    <property type="entry name" value="DHODEHASE_1"/>
    <property type="match status" value="1"/>
</dbReference>
<keyword evidence="9" id="KW-0472">Membrane</keyword>
<evidence type="ECO:0000313" key="14">
    <source>
        <dbReference type="EMBL" id="PWN38002.1"/>
    </source>
</evidence>
<keyword evidence="7 11" id="KW-0288">FMN</keyword>
<dbReference type="SUPFAM" id="SSF51395">
    <property type="entry name" value="FMN-linked oxidoreductases"/>
    <property type="match status" value="1"/>
</dbReference>
<protein>
    <recommendedName>
        <fullName evidence="5 11">Dihydroorotate dehydrogenase (quinone), mitochondrial</fullName>
        <shortName evidence="11">DHOdehase</shortName>
        <ecNumber evidence="4 11">1.3.5.2</ecNumber>
    </recommendedName>
</protein>
<proteinExistence type="inferred from homology"/>
<dbReference type="PANTHER" id="PTHR48109:SF4">
    <property type="entry name" value="DIHYDROOROTATE DEHYDROGENASE (QUINONE), MITOCHONDRIAL"/>
    <property type="match status" value="1"/>
</dbReference>